<keyword evidence="2" id="KW-1185">Reference proteome</keyword>
<dbReference type="Proteomes" id="UP000292927">
    <property type="component" value="Unassembled WGS sequence"/>
</dbReference>
<dbReference type="InterPro" id="IPR023214">
    <property type="entry name" value="HAD_sf"/>
</dbReference>
<gene>
    <name evidence="1" type="ORF">EV209_2550</name>
</gene>
<protein>
    <submittedName>
        <fullName evidence="1">Uncharacterized protein</fullName>
    </submittedName>
</protein>
<evidence type="ECO:0000313" key="2">
    <source>
        <dbReference type="Proteomes" id="UP000292927"/>
    </source>
</evidence>
<dbReference type="EMBL" id="SGXF01000005">
    <property type="protein sequence ID" value="RZS94181.1"/>
    <property type="molecule type" value="Genomic_DNA"/>
</dbReference>
<organism evidence="1 2">
    <name type="scientific">Cuneatibacter caecimuris</name>
    <dbReference type="NCBI Taxonomy" id="1796618"/>
    <lineage>
        <taxon>Bacteria</taxon>
        <taxon>Bacillati</taxon>
        <taxon>Bacillota</taxon>
        <taxon>Clostridia</taxon>
        <taxon>Lachnospirales</taxon>
        <taxon>Lachnospiraceae</taxon>
        <taxon>Cuneatibacter</taxon>
    </lineage>
</organism>
<comment type="caution">
    <text evidence="1">The sequence shown here is derived from an EMBL/GenBank/DDBJ whole genome shotgun (WGS) entry which is preliminary data.</text>
</comment>
<proteinExistence type="predicted"/>
<accession>A0A4Q7P2Q2</accession>
<dbReference type="InterPro" id="IPR036412">
    <property type="entry name" value="HAD-like_sf"/>
</dbReference>
<dbReference type="Gene3D" id="3.40.50.1000">
    <property type="entry name" value="HAD superfamily/HAD-like"/>
    <property type="match status" value="1"/>
</dbReference>
<evidence type="ECO:0000313" key="1">
    <source>
        <dbReference type="EMBL" id="RZS94181.1"/>
    </source>
</evidence>
<name>A0A4Q7P2Q2_9FIRM</name>
<dbReference type="SUPFAM" id="SSF56784">
    <property type="entry name" value="HAD-like"/>
    <property type="match status" value="1"/>
</dbReference>
<dbReference type="AlphaFoldDB" id="A0A4Q7P2Q2"/>
<dbReference type="RefSeq" id="WP_243647588.1">
    <property type="nucleotide sequence ID" value="NZ_SGXF01000005.1"/>
</dbReference>
<reference evidence="1 2" key="1">
    <citation type="submission" date="2019-02" db="EMBL/GenBank/DDBJ databases">
        <title>Genomic Encyclopedia of Type Strains, Phase IV (KMG-IV): sequencing the most valuable type-strain genomes for metagenomic binning, comparative biology and taxonomic classification.</title>
        <authorList>
            <person name="Goeker M."/>
        </authorList>
    </citation>
    <scope>NUCLEOTIDE SEQUENCE [LARGE SCALE GENOMIC DNA]</scope>
    <source>
        <strain evidence="1 2">DSM 29486</strain>
    </source>
</reference>
<sequence>MENKIIAVDFDGTLCENKWPEIGEANKEMITYLKDRQVNGNKLILWTCRVDDMLKNAIDWSAEQGLIFDAVNENLPEIVASFGTDTRKIFANEYIDDRNFGYRPVGLISEDMSQSDRMELWGRLIDVVEDWLVEKGITEENIPNEEREGVEDAAIIFGDDYDYLADRFSEVIGISRDCIGGADESR</sequence>